<comment type="caution">
    <text evidence="10">The sequence shown here is derived from an EMBL/GenBank/DDBJ whole genome shotgun (WGS) entry which is preliminary data.</text>
</comment>
<evidence type="ECO:0000259" key="9">
    <source>
        <dbReference type="Pfam" id="PF17961"/>
    </source>
</evidence>
<dbReference type="InterPro" id="IPR008456">
    <property type="entry name" value="Collagen-bd_dom"/>
</dbReference>
<keyword evidence="2" id="KW-0134">Cell wall</keyword>
<evidence type="ECO:0000256" key="7">
    <source>
        <dbReference type="SAM" id="SignalP"/>
    </source>
</evidence>
<feature type="domain" description="SDR-like Ig" evidence="9">
    <location>
        <begin position="250"/>
        <end position="341"/>
    </location>
</feature>
<keyword evidence="5" id="KW-0572">Peptidoglycan-anchor</keyword>
<evidence type="ECO:0000256" key="3">
    <source>
        <dbReference type="ARBA" id="ARBA00022525"/>
    </source>
</evidence>
<dbReference type="EMBL" id="JAJJPB010000004">
    <property type="protein sequence ID" value="MCC9294336.1"/>
    <property type="molecule type" value="Genomic_DNA"/>
</dbReference>
<feature type="chain" id="PRO_5045129794" evidence="7">
    <location>
        <begin position="32"/>
        <end position="482"/>
    </location>
</feature>
<evidence type="ECO:0000259" key="8">
    <source>
        <dbReference type="Pfam" id="PF05737"/>
    </source>
</evidence>
<feature type="signal peptide" evidence="7">
    <location>
        <begin position="1"/>
        <end position="31"/>
    </location>
</feature>
<feature type="domain" description="Collagen binding" evidence="8">
    <location>
        <begin position="367"/>
        <end position="468"/>
    </location>
</feature>
<keyword evidence="4 7" id="KW-0732">Signal</keyword>
<dbReference type="Pfam" id="PF05737">
    <property type="entry name" value="Collagen_bind"/>
    <property type="match status" value="1"/>
</dbReference>
<dbReference type="RefSeq" id="WP_150355587.1">
    <property type="nucleotide sequence ID" value="NZ_JAJJPB010000004.1"/>
</dbReference>
<dbReference type="Gene3D" id="2.60.40.740">
    <property type="match status" value="1"/>
</dbReference>
<evidence type="ECO:0000313" key="11">
    <source>
        <dbReference type="Proteomes" id="UP001165422"/>
    </source>
</evidence>
<feature type="domain" description="SDR-like Ig" evidence="9">
    <location>
        <begin position="69"/>
        <end position="163"/>
    </location>
</feature>
<evidence type="ECO:0000256" key="4">
    <source>
        <dbReference type="ARBA" id="ARBA00022729"/>
    </source>
</evidence>
<evidence type="ECO:0000256" key="1">
    <source>
        <dbReference type="ARBA" id="ARBA00004168"/>
    </source>
</evidence>
<feature type="region of interest" description="Disordered" evidence="6">
    <location>
        <begin position="181"/>
        <end position="214"/>
    </location>
</feature>
<dbReference type="InterPro" id="IPR011252">
    <property type="entry name" value="Fibrogen-bd_dom1"/>
</dbReference>
<dbReference type="Proteomes" id="UP001165422">
    <property type="component" value="Unassembled WGS sequence"/>
</dbReference>
<reference evidence="10" key="1">
    <citation type="submission" date="2021-11" db="EMBL/GenBank/DDBJ databases">
        <authorList>
            <person name="Qingchun L."/>
            <person name="Dong Z."/>
            <person name="Zongwei Q."/>
            <person name="Jia Z."/>
            <person name="Duotao L."/>
        </authorList>
    </citation>
    <scope>NUCLEOTIDE SEQUENCE</scope>
    <source>
        <strain evidence="10">WLY-B-L2</strain>
    </source>
</reference>
<dbReference type="SUPFAM" id="SSF49401">
    <property type="entry name" value="Bacterial adhesins"/>
    <property type="match status" value="3"/>
</dbReference>
<evidence type="ECO:0000256" key="5">
    <source>
        <dbReference type="ARBA" id="ARBA00023088"/>
    </source>
</evidence>
<dbReference type="InterPro" id="IPR008966">
    <property type="entry name" value="Adhesion_dom_sf"/>
</dbReference>
<proteinExistence type="predicted"/>
<organism evidence="10 11">
    <name type="scientific">Clostridium aromativorans</name>
    <dbReference type="NCBI Taxonomy" id="2836848"/>
    <lineage>
        <taxon>Bacteria</taxon>
        <taxon>Bacillati</taxon>
        <taxon>Bacillota</taxon>
        <taxon>Clostridia</taxon>
        <taxon>Eubacteriales</taxon>
        <taxon>Clostridiaceae</taxon>
        <taxon>Clostridium</taxon>
    </lineage>
</organism>
<evidence type="ECO:0000256" key="6">
    <source>
        <dbReference type="SAM" id="MobiDB-lite"/>
    </source>
</evidence>
<dbReference type="Gene3D" id="2.60.40.1280">
    <property type="match status" value="2"/>
</dbReference>
<dbReference type="InterPro" id="IPR041171">
    <property type="entry name" value="SDR_Ig"/>
</dbReference>
<dbReference type="Pfam" id="PF17961">
    <property type="entry name" value="Big_8"/>
    <property type="match status" value="2"/>
</dbReference>
<sequence>MKKKKFSSIAVAILFVLQIFSSFGPIGSVKADESSNPAAPVDLTGTFKFITGVTLTDEKGNDISKAENVDKSSAVNVNYKFLIPGGTIVNKGDTYKLQLPEQIKISSEQTEGIKDSNGNTIASLDVDTSDKALITFNGTAASDSDVIGSFAISAGFDEDKVGTENPASIDFKIDGQSPVTVNFKQDTSSEDTSSSSTIGQTVSPGDVSASADTTTGSDITDSFHFITGFSGLTDKDGNKLDDDVDVPKDSEVHVNYTWGIPDDVTVTAGDYYDISIPKQIEITSASLPSQIDYGGNTLADISIETGNVVRFTFTDAVNSYKGVTGGLSAACYFNKDEIGTNNPVPIEFTVPGVGSTTVNIDFDQPSPTIVKSGHYDPATDEITWTITVNKENVNVANAVVEDTINKNEGQKFVSGSITIQDGNNPSQSVPDVNAYTDTDGVEKLTFNLVNITKQQIITFKTSIHDDLAAKGQGTILIVMKLL</sequence>
<gene>
    <name evidence="10" type="ORF">LN736_05540</name>
</gene>
<accession>A0ABS8N3F0</accession>
<comment type="subcellular location">
    <subcellularLocation>
        <location evidence="1">Secreted</location>
        <location evidence="1">Cell wall</location>
        <topology evidence="1">Peptidoglycan-anchor</topology>
    </subcellularLocation>
</comment>
<keyword evidence="11" id="KW-1185">Reference proteome</keyword>
<protein>
    <submittedName>
        <fullName evidence="10">Ig-like domain-containing protein</fullName>
    </submittedName>
</protein>
<evidence type="ECO:0000313" key="10">
    <source>
        <dbReference type="EMBL" id="MCC9294336.1"/>
    </source>
</evidence>
<keyword evidence="3" id="KW-0964">Secreted</keyword>
<evidence type="ECO:0000256" key="2">
    <source>
        <dbReference type="ARBA" id="ARBA00022512"/>
    </source>
</evidence>
<name>A0ABS8N3F0_9CLOT</name>